<keyword evidence="1" id="KW-0378">Hydrolase</keyword>
<accession>A0ACB7VYS8</accession>
<dbReference type="EC" id="3.1.1.3" evidence="1"/>
<protein>
    <submittedName>
        <fullName evidence="1">Triacylglycerol lipase protein</fullName>
        <ecNumber evidence="1">3.1.1.3</ecNumber>
    </submittedName>
</protein>
<evidence type="ECO:0000313" key="2">
    <source>
        <dbReference type="Proteomes" id="UP000827976"/>
    </source>
</evidence>
<sequence length="482" mass="54769">MASSNVDSPKGYMIFRPEKTGVIDILSLLIRRKSLSSYKFVETTEGFNTAGVHDDPWVIALTLLIQKTLKAISVPMKWMGYYLEFFLNLLALNGGILGLLWHILTFSLVIPKRDSAEFRSLIGLIDGRVDLYKKSSEMNYFELMYPESSLADTNVLDLSMMASKIAYENPAYVEKTVTDHWKMHFVGFYNCWNKFLNDHTTQAFICCDKAEDASVIVLAFRGTEPFNANDWSTDVDLSWLFTGKMGNIHLGFLKALGLQNELSFLLGFPKEYSNPADKPVAYYAVREVLRSLIKQHPNAKIIVTGHSLGGALAAVFPALLSYHGQSDILNAMYGVMTFGQPRVGDTLLATYMTTIVRLKFHRMVYRFDIVPRIPFDVPPVAMFKHFGTCIYYSEWYKGQVMIDSPNPNYFDPMYMIPMYFWAWIDLLRALIIGQTEGKDFREGYISILYRMVGLVIPGVASHSPRDYVNAGRLSKIANKIMV</sequence>
<reference evidence="2" key="1">
    <citation type="journal article" date="2022" name="Nat. Commun.">
        <title>Chromosome evolution and the genetic basis of agronomically important traits in greater yam.</title>
        <authorList>
            <person name="Bredeson J.V."/>
            <person name="Lyons J.B."/>
            <person name="Oniyinde I.O."/>
            <person name="Okereke N.R."/>
            <person name="Kolade O."/>
            <person name="Nnabue I."/>
            <person name="Nwadili C.O."/>
            <person name="Hribova E."/>
            <person name="Parker M."/>
            <person name="Nwogha J."/>
            <person name="Shu S."/>
            <person name="Carlson J."/>
            <person name="Kariba R."/>
            <person name="Muthemba S."/>
            <person name="Knop K."/>
            <person name="Barton G.J."/>
            <person name="Sherwood A.V."/>
            <person name="Lopez-Montes A."/>
            <person name="Asiedu R."/>
            <person name="Jamnadass R."/>
            <person name="Muchugi A."/>
            <person name="Goodstein D."/>
            <person name="Egesi C.N."/>
            <person name="Featherston J."/>
            <person name="Asfaw A."/>
            <person name="Simpson G.G."/>
            <person name="Dolezel J."/>
            <person name="Hendre P.S."/>
            <person name="Van Deynze A."/>
            <person name="Kumar P.L."/>
            <person name="Obidiegwu J.E."/>
            <person name="Bhattacharjee R."/>
            <person name="Rokhsar D.S."/>
        </authorList>
    </citation>
    <scope>NUCLEOTIDE SEQUENCE [LARGE SCALE GENOMIC DNA]</scope>
    <source>
        <strain evidence="2">cv. TDa95/00328</strain>
    </source>
</reference>
<proteinExistence type="predicted"/>
<dbReference type="Proteomes" id="UP000827976">
    <property type="component" value="Chromosome 6"/>
</dbReference>
<name>A0ACB7VYS8_DIOAL</name>
<organism evidence="1 2">
    <name type="scientific">Dioscorea alata</name>
    <name type="common">Purple yam</name>
    <dbReference type="NCBI Taxonomy" id="55571"/>
    <lineage>
        <taxon>Eukaryota</taxon>
        <taxon>Viridiplantae</taxon>
        <taxon>Streptophyta</taxon>
        <taxon>Embryophyta</taxon>
        <taxon>Tracheophyta</taxon>
        <taxon>Spermatophyta</taxon>
        <taxon>Magnoliopsida</taxon>
        <taxon>Liliopsida</taxon>
        <taxon>Dioscoreales</taxon>
        <taxon>Dioscoreaceae</taxon>
        <taxon>Dioscorea</taxon>
    </lineage>
</organism>
<evidence type="ECO:0000313" key="1">
    <source>
        <dbReference type="EMBL" id="KAH7680019.1"/>
    </source>
</evidence>
<gene>
    <name evidence="1" type="ORF">IHE45_06G097200</name>
</gene>
<comment type="caution">
    <text evidence="1">The sequence shown here is derived from an EMBL/GenBank/DDBJ whole genome shotgun (WGS) entry which is preliminary data.</text>
</comment>
<dbReference type="EMBL" id="CM037016">
    <property type="protein sequence ID" value="KAH7680019.1"/>
    <property type="molecule type" value="Genomic_DNA"/>
</dbReference>
<keyword evidence="2" id="KW-1185">Reference proteome</keyword>